<dbReference type="Proteomes" id="UP001300672">
    <property type="component" value="Chromosome"/>
</dbReference>
<name>A0AA95KFG5_9GAMM</name>
<reference evidence="1" key="1">
    <citation type="journal article" date="2023" name="Int. J. Mol. Sci.">
        <title>Metagenomics Revealed a New Genus 'Candidatus Thiocaldithrix dubininis' gen. nov., sp. nov. and a New Species 'Candidatus Thiothrix putei' sp. nov. in the Family Thiotrichaceae, Some Members of Which Have Traits of Both Na+- and H+-Motive Energetics.</title>
        <authorList>
            <person name="Ravin N.V."/>
            <person name="Muntyan M.S."/>
            <person name="Smolyakov D.D."/>
            <person name="Rudenko T.S."/>
            <person name="Beletsky A.V."/>
            <person name="Mardanov A.V."/>
            <person name="Grabovich M.Y."/>
        </authorList>
    </citation>
    <scope>NUCLEOTIDE SEQUENCE</scope>
    <source>
        <strain evidence="1">GKL-01</strain>
    </source>
</reference>
<evidence type="ECO:0000313" key="1">
    <source>
        <dbReference type="EMBL" id="WGZ90931.1"/>
    </source>
</evidence>
<gene>
    <name evidence="1" type="ORF">QJT80_00330</name>
</gene>
<dbReference type="PANTHER" id="PTHR37827:SF1">
    <property type="entry name" value="HNH DOMAIN-CONTAINING PROTEIN"/>
    <property type="match status" value="1"/>
</dbReference>
<dbReference type="AlphaFoldDB" id="A0AA95KFG5"/>
<dbReference type="GO" id="GO:0004519">
    <property type="term" value="F:endonuclease activity"/>
    <property type="evidence" value="ECO:0007669"/>
    <property type="project" value="UniProtKB-KW"/>
</dbReference>
<dbReference type="Gene3D" id="1.10.30.50">
    <property type="match status" value="1"/>
</dbReference>
<keyword evidence="1" id="KW-0540">Nuclease</keyword>
<dbReference type="EMBL" id="CP124755">
    <property type="protein sequence ID" value="WGZ90931.1"/>
    <property type="molecule type" value="Genomic_DNA"/>
</dbReference>
<organism evidence="1">
    <name type="scientific">Candidatus Thiocaldithrix dubininis</name>
    <dbReference type="NCBI Taxonomy" id="3080823"/>
    <lineage>
        <taxon>Bacteria</taxon>
        <taxon>Pseudomonadati</taxon>
        <taxon>Pseudomonadota</taxon>
        <taxon>Gammaproteobacteria</taxon>
        <taxon>Thiotrichales</taxon>
        <taxon>Thiotrichaceae</taxon>
        <taxon>Candidatus Thiocaldithrix</taxon>
    </lineage>
</organism>
<dbReference type="KEGG" id="tdu:QJT80_00330"/>
<dbReference type="PANTHER" id="PTHR37827">
    <property type="entry name" value="TUDOR DOMAIN-CONTAINING PROTEIN"/>
    <property type="match status" value="1"/>
</dbReference>
<keyword evidence="1" id="KW-0255">Endonuclease</keyword>
<reference evidence="1" key="2">
    <citation type="submission" date="2023-04" db="EMBL/GenBank/DDBJ databases">
        <authorList>
            <person name="Beletskiy A.V."/>
            <person name="Mardanov A.V."/>
            <person name="Ravin N.V."/>
        </authorList>
    </citation>
    <scope>NUCLEOTIDE SEQUENCE</scope>
    <source>
        <strain evidence="1">GKL-01</strain>
    </source>
</reference>
<keyword evidence="1" id="KW-0378">Hydrolase</keyword>
<accession>A0AA95KFG5</accession>
<protein>
    <submittedName>
        <fullName evidence="1">HNH endonuclease</fullName>
    </submittedName>
</protein>
<sequence>MALKRDQQFGKCVCCGRETFLTFHHLIPRKMHRRTFFKKHYTSEALNQGIAICRICHNGIHTLYTEMQLAKQFASLEALLADPALQTHFAWVAKLK</sequence>
<proteinExistence type="predicted"/>